<evidence type="ECO:0000313" key="1">
    <source>
        <dbReference type="EMBL" id="JAD17880.1"/>
    </source>
</evidence>
<organism evidence="1">
    <name type="scientific">Arundo donax</name>
    <name type="common">Giant reed</name>
    <name type="synonym">Donax arundinaceus</name>
    <dbReference type="NCBI Taxonomy" id="35708"/>
    <lineage>
        <taxon>Eukaryota</taxon>
        <taxon>Viridiplantae</taxon>
        <taxon>Streptophyta</taxon>
        <taxon>Embryophyta</taxon>
        <taxon>Tracheophyta</taxon>
        <taxon>Spermatophyta</taxon>
        <taxon>Magnoliopsida</taxon>
        <taxon>Liliopsida</taxon>
        <taxon>Poales</taxon>
        <taxon>Poaceae</taxon>
        <taxon>PACMAD clade</taxon>
        <taxon>Arundinoideae</taxon>
        <taxon>Arundineae</taxon>
        <taxon>Arundo</taxon>
    </lineage>
</organism>
<sequence length="130" mass="13809">MTFFPNRENVYPMVAAAASDCVEVSTTCGRLKDGPDEGCFMKSEITVAVAATPIATATFARKDARGVVDSTSTASIISFTSSPPAEGSAPDTDAFVVRETKQDKLHKLFLLMRPRAAPAGKAARRLGRGR</sequence>
<name>A0A0A9SEE4_ARUDO</name>
<protein>
    <submittedName>
        <fullName evidence="1">Uncharacterized protein</fullName>
    </submittedName>
</protein>
<proteinExistence type="predicted"/>
<reference evidence="1" key="1">
    <citation type="submission" date="2014-09" db="EMBL/GenBank/DDBJ databases">
        <authorList>
            <person name="Magalhaes I.L.F."/>
            <person name="Oliveira U."/>
            <person name="Santos F.R."/>
            <person name="Vidigal T.H.D.A."/>
            <person name="Brescovit A.D."/>
            <person name="Santos A.J."/>
        </authorList>
    </citation>
    <scope>NUCLEOTIDE SEQUENCE</scope>
    <source>
        <tissue evidence="1">Shoot tissue taken approximately 20 cm above the soil surface</tissue>
    </source>
</reference>
<dbReference type="EMBL" id="GBRH01280015">
    <property type="protein sequence ID" value="JAD17880.1"/>
    <property type="molecule type" value="Transcribed_RNA"/>
</dbReference>
<reference evidence="1" key="2">
    <citation type="journal article" date="2015" name="Data Brief">
        <title>Shoot transcriptome of the giant reed, Arundo donax.</title>
        <authorList>
            <person name="Barrero R.A."/>
            <person name="Guerrero F.D."/>
            <person name="Moolhuijzen P."/>
            <person name="Goolsby J.A."/>
            <person name="Tidwell J."/>
            <person name="Bellgard S.E."/>
            <person name="Bellgard M.I."/>
        </authorList>
    </citation>
    <scope>NUCLEOTIDE SEQUENCE</scope>
    <source>
        <tissue evidence="1">Shoot tissue taken approximately 20 cm above the soil surface</tissue>
    </source>
</reference>
<dbReference type="AlphaFoldDB" id="A0A0A9SEE4"/>
<accession>A0A0A9SEE4</accession>